<evidence type="ECO:0000313" key="3">
    <source>
        <dbReference type="Proteomes" id="UP000033354"/>
    </source>
</evidence>
<keyword evidence="1" id="KW-1133">Transmembrane helix</keyword>
<keyword evidence="1" id="KW-0472">Membrane</keyword>
<comment type="caution">
    <text evidence="2">The sequence shown here is derived from an EMBL/GenBank/DDBJ whole genome shotgun (WGS) entry which is preliminary data.</text>
</comment>
<keyword evidence="1" id="KW-0812">Transmembrane</keyword>
<proteinExistence type="predicted"/>
<feature type="transmembrane region" description="Helical" evidence="1">
    <location>
        <begin position="54"/>
        <end position="72"/>
    </location>
</feature>
<name>A0AAW3HDP4_9ENTR</name>
<sequence length="76" mass="8761">MFNLINEFLWRCVKRLFTSIKDDCINDLIGWGIIIFIIMISIPVSALVNNNKASFIIITSIVVTIFSLVFFYKGKK</sequence>
<reference evidence="2 3" key="1">
    <citation type="submission" date="2015-02" db="EMBL/GenBank/DDBJ databases">
        <authorList>
            <person name="Adams M."/>
            <person name="Sutton G."/>
            <person name="Nelson K."/>
            <person name="Bonomo R."/>
            <person name="McCorrison J."/>
            <person name="Sanka R."/>
            <person name="Brinkac L."/>
            <person name="Nierman W."/>
        </authorList>
    </citation>
    <scope>NUCLEOTIDE SEQUENCE [LARGE SCALE GENOMIC DNA]</scope>
    <source>
        <strain evidence="2 3">CIDEIMsCOL9</strain>
    </source>
</reference>
<organism evidence="2 3">
    <name type="scientific">Enterobacter chengduensis</name>
    <dbReference type="NCBI Taxonomy" id="2494701"/>
    <lineage>
        <taxon>Bacteria</taxon>
        <taxon>Pseudomonadati</taxon>
        <taxon>Pseudomonadota</taxon>
        <taxon>Gammaproteobacteria</taxon>
        <taxon>Enterobacterales</taxon>
        <taxon>Enterobacteriaceae</taxon>
        <taxon>Enterobacter</taxon>
        <taxon>Enterobacter cloacae complex</taxon>
    </lineage>
</organism>
<accession>A0AAW3HDP4</accession>
<gene>
    <name evidence="2" type="ORF">SG71_17860</name>
</gene>
<dbReference type="EMBL" id="JZKT01000026">
    <property type="protein sequence ID" value="KJX34289.1"/>
    <property type="molecule type" value="Genomic_DNA"/>
</dbReference>
<feature type="transmembrane region" description="Helical" evidence="1">
    <location>
        <begin position="28"/>
        <end position="48"/>
    </location>
</feature>
<dbReference type="Proteomes" id="UP000033354">
    <property type="component" value="Unassembled WGS sequence"/>
</dbReference>
<evidence type="ECO:0000313" key="2">
    <source>
        <dbReference type="EMBL" id="KJX34289.1"/>
    </source>
</evidence>
<dbReference type="AlphaFoldDB" id="A0AAW3HDP4"/>
<evidence type="ECO:0000256" key="1">
    <source>
        <dbReference type="SAM" id="Phobius"/>
    </source>
</evidence>
<keyword evidence="3" id="KW-1185">Reference proteome</keyword>
<protein>
    <submittedName>
        <fullName evidence="2">Uncharacterized protein</fullName>
    </submittedName>
</protein>